<dbReference type="Gene3D" id="2.170.270.10">
    <property type="entry name" value="SET domain"/>
    <property type="match status" value="1"/>
</dbReference>
<keyword evidence="4" id="KW-0479">Metal-binding</keyword>
<keyword evidence="2" id="KW-0808">Transferase</keyword>
<dbReference type="GO" id="GO:0008168">
    <property type="term" value="F:methyltransferase activity"/>
    <property type="evidence" value="ECO:0007669"/>
    <property type="project" value="UniProtKB-KW"/>
</dbReference>
<evidence type="ECO:0000256" key="1">
    <source>
        <dbReference type="ARBA" id="ARBA00022603"/>
    </source>
</evidence>
<evidence type="ECO:0000256" key="9">
    <source>
        <dbReference type="SAM" id="MobiDB-lite"/>
    </source>
</evidence>
<evidence type="ECO:0000256" key="7">
    <source>
        <dbReference type="PROSITE-ProRule" id="PRU00134"/>
    </source>
</evidence>
<accession>A0AAD5HH22</accession>
<dbReference type="InterPro" id="IPR001214">
    <property type="entry name" value="SET_dom"/>
</dbReference>
<evidence type="ECO:0000256" key="4">
    <source>
        <dbReference type="ARBA" id="ARBA00022723"/>
    </source>
</evidence>
<feature type="region of interest" description="Disordered" evidence="9">
    <location>
        <begin position="1"/>
        <end position="84"/>
    </location>
</feature>
<dbReference type="RefSeq" id="XP_051446737.1">
    <property type="nucleotide sequence ID" value="XM_051593306.1"/>
</dbReference>
<dbReference type="Pfam" id="PF00856">
    <property type="entry name" value="SET"/>
    <property type="match status" value="1"/>
</dbReference>
<feature type="compositionally biased region" description="Basic residues" evidence="9">
    <location>
        <begin position="1"/>
        <end position="11"/>
    </location>
</feature>
<dbReference type="InterPro" id="IPR002893">
    <property type="entry name" value="Znf_MYND"/>
</dbReference>
<keyword evidence="8" id="KW-0175">Coiled coil</keyword>
<reference evidence="12" key="2">
    <citation type="journal article" date="2022" name="Proc. Natl. Acad. Sci. U.S.A.">
        <title>Diploid-dominant life cycles characterize the early evolution of Fungi.</title>
        <authorList>
            <person name="Amses K.R."/>
            <person name="Simmons D.R."/>
            <person name="Longcore J.E."/>
            <person name="Mondo S.J."/>
            <person name="Seto K."/>
            <person name="Jeronimo G.H."/>
            <person name="Bonds A.E."/>
            <person name="Quandt C.A."/>
            <person name="Davis W.J."/>
            <person name="Chang Y."/>
            <person name="Federici B.A."/>
            <person name="Kuo A."/>
            <person name="LaButti K."/>
            <person name="Pangilinan J."/>
            <person name="Andreopoulos W."/>
            <person name="Tritt A."/>
            <person name="Riley R."/>
            <person name="Hundley H."/>
            <person name="Johnson J."/>
            <person name="Lipzen A."/>
            <person name="Barry K."/>
            <person name="Lang B.F."/>
            <person name="Cuomo C.A."/>
            <person name="Buchler N.E."/>
            <person name="Grigoriev I.V."/>
            <person name="Spatafora J.W."/>
            <person name="Stajich J.E."/>
            <person name="James T.Y."/>
        </authorList>
    </citation>
    <scope>NUCLEOTIDE SEQUENCE</scope>
    <source>
        <strain evidence="12">AG</strain>
    </source>
</reference>
<keyword evidence="3" id="KW-0949">S-adenosyl-L-methionine</keyword>
<sequence length="555" mass="63102">MHKKRTYRRRAKEQSDSDEEISNVITDATSIPKPLGLSFDDSLESESPFIPRAPQPRSEANAKVLNDSKAKDDQETSEAPILEGADPRLTIKNLEDKGVSVFAATAIPAGQTLIREQPYGAVIDDTNLTKYCTACFKASEQPLSRCSSCKFLHYCSRQCQISDWKQYHSIECPSYTKIGKRIPAAVRCITRMLIRRANDPTSFKTVERLTVGKDAVPEKVKMKYAQLIMAVRQILPAKMMPSAGDTMELICRFTVNSMSVLGFDYAGVGVGLFTNVCRLNHSCWPNCAITFEGKTAVLRTIGHVEESEELCISYIDVMEPYETRQERLLEQYYFKCQCKLCGITKDIDIRSALRCLRKDCTGAVRYPDNLEESREMYTSLCSVCSTELIVPLADIQERQDRVENLLKLSSSMTSTDKPRARLNLENAFRIGDGILHNCHHLLVKARQQLKDIAIDMKDWETAYSVTKQLYEAYQHIYPSNSPITAIECYVIAKMYSNLHPEYSWTLHAHYVQALKLLEVCYETNSSVLQSVRREIRELEAEQSFAQMQRHGHDVQ</sequence>
<evidence type="ECO:0000256" key="2">
    <source>
        <dbReference type="ARBA" id="ARBA00022679"/>
    </source>
</evidence>
<gene>
    <name evidence="12" type="ORF">K450DRAFT_278813</name>
</gene>
<organism evidence="12 13">
    <name type="scientific">Umbelopsis ramanniana AG</name>
    <dbReference type="NCBI Taxonomy" id="1314678"/>
    <lineage>
        <taxon>Eukaryota</taxon>
        <taxon>Fungi</taxon>
        <taxon>Fungi incertae sedis</taxon>
        <taxon>Mucoromycota</taxon>
        <taxon>Mucoromycotina</taxon>
        <taxon>Umbelopsidomycetes</taxon>
        <taxon>Umbelopsidales</taxon>
        <taxon>Umbelopsidaceae</taxon>
        <taxon>Umbelopsis</taxon>
    </lineage>
</organism>
<dbReference type="Pfam" id="PF01753">
    <property type="entry name" value="zf-MYND"/>
    <property type="match status" value="1"/>
</dbReference>
<evidence type="ECO:0000256" key="6">
    <source>
        <dbReference type="ARBA" id="ARBA00022833"/>
    </source>
</evidence>
<evidence type="ECO:0000256" key="3">
    <source>
        <dbReference type="ARBA" id="ARBA00022691"/>
    </source>
</evidence>
<dbReference type="EMBL" id="MU620904">
    <property type="protein sequence ID" value="KAI8581733.1"/>
    <property type="molecule type" value="Genomic_DNA"/>
</dbReference>
<protein>
    <submittedName>
        <fullName evidence="12">Uncharacterized protein</fullName>
    </submittedName>
</protein>
<dbReference type="Gene3D" id="1.25.40.10">
    <property type="entry name" value="Tetratricopeptide repeat domain"/>
    <property type="match status" value="1"/>
</dbReference>
<dbReference type="InterPro" id="IPR046341">
    <property type="entry name" value="SET_dom_sf"/>
</dbReference>
<dbReference type="Gene3D" id="6.10.140.2220">
    <property type="match status" value="1"/>
</dbReference>
<comment type="caution">
    <text evidence="12">The sequence shown here is derived from an EMBL/GenBank/DDBJ whole genome shotgun (WGS) entry which is preliminary data.</text>
</comment>
<evidence type="ECO:0000313" key="12">
    <source>
        <dbReference type="EMBL" id="KAI8581733.1"/>
    </source>
</evidence>
<dbReference type="GO" id="GO:0032259">
    <property type="term" value="P:methylation"/>
    <property type="evidence" value="ECO:0007669"/>
    <property type="project" value="UniProtKB-KW"/>
</dbReference>
<dbReference type="GO" id="GO:0008270">
    <property type="term" value="F:zinc ion binding"/>
    <property type="evidence" value="ECO:0007669"/>
    <property type="project" value="UniProtKB-KW"/>
</dbReference>
<dbReference type="SUPFAM" id="SSF82199">
    <property type="entry name" value="SET domain"/>
    <property type="match status" value="1"/>
</dbReference>
<evidence type="ECO:0000256" key="5">
    <source>
        <dbReference type="ARBA" id="ARBA00022771"/>
    </source>
</evidence>
<name>A0AAD5HH22_UMBRA</name>
<keyword evidence="5 7" id="KW-0863">Zinc-finger</keyword>
<dbReference type="InterPro" id="IPR050869">
    <property type="entry name" value="H3K4_H4K5_MeTrfase"/>
</dbReference>
<dbReference type="PROSITE" id="PS01360">
    <property type="entry name" value="ZF_MYND_1"/>
    <property type="match status" value="1"/>
</dbReference>
<dbReference type="PANTHER" id="PTHR12197:SF251">
    <property type="entry name" value="EG:BACR7C10.4 PROTEIN"/>
    <property type="match status" value="1"/>
</dbReference>
<dbReference type="AlphaFoldDB" id="A0AAD5HH22"/>
<proteinExistence type="predicted"/>
<feature type="domain" description="SET" evidence="10">
    <location>
        <begin position="87"/>
        <end position="315"/>
    </location>
</feature>
<dbReference type="InterPro" id="IPR011990">
    <property type="entry name" value="TPR-like_helical_dom_sf"/>
</dbReference>
<feature type="domain" description="MYND-type" evidence="11">
    <location>
        <begin position="132"/>
        <end position="172"/>
    </location>
</feature>
<dbReference type="Proteomes" id="UP001206595">
    <property type="component" value="Unassembled WGS sequence"/>
</dbReference>
<dbReference type="SMART" id="SM00317">
    <property type="entry name" value="SET"/>
    <property type="match status" value="1"/>
</dbReference>
<keyword evidence="6" id="KW-0862">Zinc</keyword>
<feature type="coiled-coil region" evidence="8">
    <location>
        <begin position="521"/>
        <end position="548"/>
    </location>
</feature>
<keyword evidence="13" id="KW-1185">Reference proteome</keyword>
<evidence type="ECO:0000259" key="10">
    <source>
        <dbReference type="PROSITE" id="PS50280"/>
    </source>
</evidence>
<evidence type="ECO:0000259" key="11">
    <source>
        <dbReference type="PROSITE" id="PS50865"/>
    </source>
</evidence>
<dbReference type="PANTHER" id="PTHR12197">
    <property type="entry name" value="HISTONE-LYSINE N-METHYLTRANSFERASE SMYD"/>
    <property type="match status" value="1"/>
</dbReference>
<dbReference type="PROSITE" id="PS50280">
    <property type="entry name" value="SET"/>
    <property type="match status" value="1"/>
</dbReference>
<evidence type="ECO:0000256" key="8">
    <source>
        <dbReference type="SAM" id="Coils"/>
    </source>
</evidence>
<dbReference type="Gene3D" id="1.10.220.160">
    <property type="match status" value="1"/>
</dbReference>
<dbReference type="GO" id="GO:0005634">
    <property type="term" value="C:nucleus"/>
    <property type="evidence" value="ECO:0007669"/>
    <property type="project" value="TreeGrafter"/>
</dbReference>
<dbReference type="FunFam" id="2.170.270.10:FF:000013">
    <property type="entry name" value="Histone-lysine N-methyltransferase SMYD1 isoform 1"/>
    <property type="match status" value="1"/>
</dbReference>
<dbReference type="PROSITE" id="PS50865">
    <property type="entry name" value="ZF_MYND_2"/>
    <property type="match status" value="1"/>
</dbReference>
<evidence type="ECO:0000313" key="13">
    <source>
        <dbReference type="Proteomes" id="UP001206595"/>
    </source>
</evidence>
<keyword evidence="1" id="KW-0489">Methyltransferase</keyword>
<reference evidence="12" key="1">
    <citation type="submission" date="2021-06" db="EMBL/GenBank/DDBJ databases">
        <authorList>
            <consortium name="DOE Joint Genome Institute"/>
            <person name="Mondo S.J."/>
            <person name="Amses K.R."/>
            <person name="Simmons D.R."/>
            <person name="Longcore J.E."/>
            <person name="Seto K."/>
            <person name="Alves G.H."/>
            <person name="Bonds A.E."/>
            <person name="Quandt C.A."/>
            <person name="Davis W.J."/>
            <person name="Chang Y."/>
            <person name="Letcher P.M."/>
            <person name="Powell M.J."/>
            <person name="Kuo A."/>
            <person name="Labutti K."/>
            <person name="Pangilinan J."/>
            <person name="Andreopoulos W."/>
            <person name="Tritt A."/>
            <person name="Riley R."/>
            <person name="Hundley H."/>
            <person name="Johnson J."/>
            <person name="Lipzen A."/>
            <person name="Barry K."/>
            <person name="Berbee M.L."/>
            <person name="Buchler N.E."/>
            <person name="Grigoriev I.V."/>
            <person name="Spatafora J.W."/>
            <person name="Stajich J.E."/>
            <person name="James T.Y."/>
        </authorList>
    </citation>
    <scope>NUCLEOTIDE SEQUENCE</scope>
    <source>
        <strain evidence="12">AG</strain>
    </source>
</reference>
<dbReference type="GeneID" id="75918648"/>